<evidence type="ECO:0000313" key="13">
    <source>
        <dbReference type="Proteomes" id="UP000792457"/>
    </source>
</evidence>
<feature type="domain" description="Choline/carnitine acyltransferase" evidence="11">
    <location>
        <begin position="547"/>
        <end position="607"/>
    </location>
</feature>
<dbReference type="OrthoDB" id="240216at2759"/>
<name>A0A8K0KDN3_LADFU</name>
<evidence type="ECO:0000256" key="3">
    <source>
        <dbReference type="ARBA" id="ARBA00022448"/>
    </source>
</evidence>
<dbReference type="InterPro" id="IPR000542">
    <property type="entry name" value="Carn_acyl_trans"/>
</dbReference>
<dbReference type="EMBL" id="KZ308608">
    <property type="protein sequence ID" value="KAG8232274.1"/>
    <property type="molecule type" value="Genomic_DNA"/>
</dbReference>
<comment type="catalytic activity">
    <reaction evidence="8">
        <text>4,8-dimethylnonanoyl-CoA + (R)-carnitine = O-4,8-dimethylnonanoyl-(R)-carnitine + CoA</text>
        <dbReference type="Rhea" id="RHEA:44860"/>
        <dbReference type="ChEBI" id="CHEBI:16347"/>
        <dbReference type="ChEBI" id="CHEBI:57287"/>
        <dbReference type="ChEBI" id="CHEBI:77061"/>
        <dbReference type="ChEBI" id="CHEBI:84654"/>
    </reaction>
</comment>
<dbReference type="Gene3D" id="1.10.275.20">
    <property type="entry name" value="Choline/Carnitine o-acyltransferase"/>
    <property type="match status" value="1"/>
</dbReference>
<gene>
    <name evidence="12" type="ORF">J437_LFUL011761</name>
</gene>
<keyword evidence="7 10" id="KW-0012">Acyltransferase</keyword>
<evidence type="ECO:0000256" key="4">
    <source>
        <dbReference type="ARBA" id="ARBA00022679"/>
    </source>
</evidence>
<accession>A0A8K0KDN3</accession>
<dbReference type="Pfam" id="PF00755">
    <property type="entry name" value="Carn_acyltransf"/>
    <property type="match status" value="4"/>
</dbReference>
<keyword evidence="3" id="KW-0813">Transport</keyword>
<organism evidence="12 13">
    <name type="scientific">Ladona fulva</name>
    <name type="common">Scarce chaser dragonfly</name>
    <name type="synonym">Libellula fulva</name>
    <dbReference type="NCBI Taxonomy" id="123851"/>
    <lineage>
        <taxon>Eukaryota</taxon>
        <taxon>Metazoa</taxon>
        <taxon>Ecdysozoa</taxon>
        <taxon>Arthropoda</taxon>
        <taxon>Hexapoda</taxon>
        <taxon>Insecta</taxon>
        <taxon>Pterygota</taxon>
        <taxon>Palaeoptera</taxon>
        <taxon>Odonata</taxon>
        <taxon>Epiprocta</taxon>
        <taxon>Anisoptera</taxon>
        <taxon>Libelluloidea</taxon>
        <taxon>Libellulidae</taxon>
        <taxon>Ladona</taxon>
    </lineage>
</organism>
<dbReference type="GO" id="GO:0006635">
    <property type="term" value="P:fatty acid beta-oxidation"/>
    <property type="evidence" value="ECO:0007669"/>
    <property type="project" value="UniProtKB-UniPathway"/>
</dbReference>
<feature type="domain" description="Choline/carnitine acyltransferase" evidence="11">
    <location>
        <begin position="388"/>
        <end position="450"/>
    </location>
</feature>
<dbReference type="PROSITE" id="PS00439">
    <property type="entry name" value="ACYLTRANSF_C_1"/>
    <property type="match status" value="1"/>
</dbReference>
<evidence type="ECO:0000313" key="12">
    <source>
        <dbReference type="EMBL" id="KAG8232274.1"/>
    </source>
</evidence>
<evidence type="ECO:0000256" key="8">
    <source>
        <dbReference type="ARBA" id="ARBA00048999"/>
    </source>
</evidence>
<keyword evidence="6" id="KW-0443">Lipid metabolism</keyword>
<feature type="domain" description="Choline/carnitine acyltransferase" evidence="11">
    <location>
        <begin position="461"/>
        <end position="540"/>
    </location>
</feature>
<feature type="active site" description="Proton acceptor" evidence="9">
    <location>
        <position position="327"/>
    </location>
</feature>
<dbReference type="GO" id="GO:0008458">
    <property type="term" value="F:carnitine O-octanoyltransferase activity"/>
    <property type="evidence" value="ECO:0007669"/>
    <property type="project" value="TreeGrafter"/>
</dbReference>
<evidence type="ECO:0000256" key="9">
    <source>
        <dbReference type="PIRSR" id="PIRSR600542-1"/>
    </source>
</evidence>
<keyword evidence="13" id="KW-1185">Reference proteome</keyword>
<evidence type="ECO:0000256" key="1">
    <source>
        <dbReference type="ARBA" id="ARBA00005005"/>
    </source>
</evidence>
<dbReference type="InterPro" id="IPR039551">
    <property type="entry name" value="Cho/carn_acyl_trans"/>
</dbReference>
<comment type="similarity">
    <text evidence="2 10">Belongs to the carnitine/choline acetyltransferase family.</text>
</comment>
<evidence type="ECO:0000259" key="11">
    <source>
        <dbReference type="Pfam" id="PF00755"/>
    </source>
</evidence>
<keyword evidence="4 10" id="KW-0808">Transferase</keyword>
<dbReference type="PANTHER" id="PTHR22589">
    <property type="entry name" value="CARNITINE O-ACYLTRANSFERASE"/>
    <property type="match status" value="1"/>
</dbReference>
<dbReference type="SUPFAM" id="SSF52777">
    <property type="entry name" value="CoA-dependent acyltransferases"/>
    <property type="match status" value="3"/>
</dbReference>
<dbReference type="Gene3D" id="3.30.559.70">
    <property type="entry name" value="Choline/Carnitine o-acyltransferase, domain 2"/>
    <property type="match status" value="1"/>
</dbReference>
<reference evidence="12" key="2">
    <citation type="submission" date="2017-10" db="EMBL/GenBank/DDBJ databases">
        <title>Ladona fulva Genome sequencing and assembly.</title>
        <authorList>
            <person name="Murali S."/>
            <person name="Richards S."/>
            <person name="Bandaranaike D."/>
            <person name="Bellair M."/>
            <person name="Blankenburg K."/>
            <person name="Chao H."/>
            <person name="Dinh H."/>
            <person name="Doddapaneni H."/>
            <person name="Dugan-Rocha S."/>
            <person name="Elkadiri S."/>
            <person name="Gnanaolivu R."/>
            <person name="Hernandez B."/>
            <person name="Skinner E."/>
            <person name="Javaid M."/>
            <person name="Lee S."/>
            <person name="Li M."/>
            <person name="Ming W."/>
            <person name="Munidasa M."/>
            <person name="Muniz J."/>
            <person name="Nguyen L."/>
            <person name="Hughes D."/>
            <person name="Osuji N."/>
            <person name="Pu L.-L."/>
            <person name="Puazo M."/>
            <person name="Qu C."/>
            <person name="Quiroz J."/>
            <person name="Raj R."/>
            <person name="Weissenberger G."/>
            <person name="Xin Y."/>
            <person name="Zou X."/>
            <person name="Han Y."/>
            <person name="Worley K."/>
            <person name="Muzny D."/>
            <person name="Gibbs R."/>
        </authorList>
    </citation>
    <scope>NUCLEOTIDE SEQUENCE</scope>
    <source>
        <strain evidence="12">Sampled in the wild</strain>
    </source>
</reference>
<dbReference type="Proteomes" id="UP000792457">
    <property type="component" value="Unassembled WGS sequence"/>
</dbReference>
<dbReference type="Gene3D" id="3.30.559.10">
    <property type="entry name" value="Chloramphenicol acetyltransferase-like domain"/>
    <property type="match status" value="2"/>
</dbReference>
<evidence type="ECO:0000256" key="5">
    <source>
        <dbReference type="ARBA" id="ARBA00022832"/>
    </source>
</evidence>
<dbReference type="AlphaFoldDB" id="A0A8K0KDN3"/>
<dbReference type="UniPathway" id="UPA00659"/>
<dbReference type="PROSITE" id="PS00440">
    <property type="entry name" value="ACYLTRANSF_C_2"/>
    <property type="match status" value="1"/>
</dbReference>
<dbReference type="GO" id="GO:0005777">
    <property type="term" value="C:peroxisome"/>
    <property type="evidence" value="ECO:0007669"/>
    <property type="project" value="TreeGrafter"/>
</dbReference>
<evidence type="ECO:0000256" key="6">
    <source>
        <dbReference type="ARBA" id="ARBA00023098"/>
    </source>
</evidence>
<comment type="pathway">
    <text evidence="1">Lipid metabolism; fatty acid beta-oxidation.</text>
</comment>
<evidence type="ECO:0000256" key="2">
    <source>
        <dbReference type="ARBA" id="ARBA00005232"/>
    </source>
</evidence>
<sequence length="624" mass="70843">MSLRKDTYISNGEKTFEFDDSLPVLPVPDLKSTLEKYLESLVPHVNETELASARNVVIKFGSGVGKELHEKLLLRAKNQKNWVEEWWEKYAYLSLREPLVPFYSMAGVSNWDDSPVPLSYEKSLRSAALYCYYLVEFWKLIREQKLKPNQNAEKQYFTMKSFRNIFNSSRHPGISVDALKSYFKTEEEGPCPSHVIVLTHGRIFIFDTLDSSGLPITPLEWESYFRQILCVCEEKGPGSGIALLTSGKRSEWAKNRQWLEALSKKNAENLHLLDNAMFAVALDKECADSESAIAKNALSGDLNNRWIDKSLNMIFFKNSVLGTLCDHAQFDGMVSIQTFHYVYLAMSETNGEWIGSKKIRDLLPPEELNFDMDSIIHQELLAAKSTPPDSDAKRKELLQKAIKKHNLLMKQGKVNAGCDRHLFGLQCVAMESGLEMPEIFKHPAWFKSHKATFTPIIARENFVQYGKDFISKQKLHPDSFVQMALQLAYYRLHRKPAPTYETATTRIFYNGRTETIRSCTVEAITWVHSMLDDKVTKNHLVKIGGGGNFMLSTSLVGYTPMGGCVAPMCLDGYGCFYNICSKSIHFSISAWRGSNESSSHKFAKAIDQSLLDMQKMLIQAASKL</sequence>
<keyword evidence="5" id="KW-0276">Fatty acid metabolism</keyword>
<dbReference type="InterPro" id="IPR042231">
    <property type="entry name" value="Cho/carn_acyl_trans_2"/>
</dbReference>
<protein>
    <recommendedName>
        <fullName evidence="11">Choline/carnitine acyltransferase domain-containing protein</fullName>
    </recommendedName>
</protein>
<comment type="caution">
    <text evidence="12">The sequence shown here is derived from an EMBL/GenBank/DDBJ whole genome shotgun (WGS) entry which is preliminary data.</text>
</comment>
<dbReference type="PANTHER" id="PTHR22589:SF67">
    <property type="entry name" value="PEROXISOMAL CARNITINE O-OCTANOYLTRANSFERASE"/>
    <property type="match status" value="1"/>
</dbReference>
<evidence type="ECO:0000256" key="10">
    <source>
        <dbReference type="RuleBase" id="RU003801"/>
    </source>
</evidence>
<proteinExistence type="inferred from homology"/>
<dbReference type="InterPro" id="IPR023213">
    <property type="entry name" value="CAT-like_dom_sf"/>
</dbReference>
<dbReference type="InterPro" id="IPR042572">
    <property type="entry name" value="Carn_acyl_trans_N"/>
</dbReference>
<evidence type="ECO:0000256" key="7">
    <source>
        <dbReference type="ARBA" id="ARBA00023315"/>
    </source>
</evidence>
<feature type="domain" description="Choline/carnitine acyltransferase" evidence="11">
    <location>
        <begin position="25"/>
        <end position="385"/>
    </location>
</feature>
<reference evidence="12" key="1">
    <citation type="submission" date="2013-04" db="EMBL/GenBank/DDBJ databases">
        <authorList>
            <person name="Qu J."/>
            <person name="Murali S.C."/>
            <person name="Bandaranaike D."/>
            <person name="Bellair M."/>
            <person name="Blankenburg K."/>
            <person name="Chao H."/>
            <person name="Dinh H."/>
            <person name="Doddapaneni H."/>
            <person name="Downs B."/>
            <person name="Dugan-Rocha S."/>
            <person name="Elkadiri S."/>
            <person name="Gnanaolivu R.D."/>
            <person name="Hernandez B."/>
            <person name="Javaid M."/>
            <person name="Jayaseelan J.C."/>
            <person name="Lee S."/>
            <person name="Li M."/>
            <person name="Ming W."/>
            <person name="Munidasa M."/>
            <person name="Muniz J."/>
            <person name="Nguyen L."/>
            <person name="Ongeri F."/>
            <person name="Osuji N."/>
            <person name="Pu L.-L."/>
            <person name="Puazo M."/>
            <person name="Qu C."/>
            <person name="Quiroz J."/>
            <person name="Raj R."/>
            <person name="Weissenberger G."/>
            <person name="Xin Y."/>
            <person name="Zou X."/>
            <person name="Han Y."/>
            <person name="Richards S."/>
            <person name="Worley K."/>
            <person name="Muzny D."/>
            <person name="Gibbs R."/>
        </authorList>
    </citation>
    <scope>NUCLEOTIDE SEQUENCE</scope>
    <source>
        <strain evidence="12">Sampled in the wild</strain>
    </source>
</reference>